<evidence type="ECO:0008006" key="4">
    <source>
        <dbReference type="Google" id="ProtNLM"/>
    </source>
</evidence>
<evidence type="ECO:0000313" key="2">
    <source>
        <dbReference type="EMBL" id="SHH51556.1"/>
    </source>
</evidence>
<feature type="transmembrane region" description="Helical" evidence="1">
    <location>
        <begin position="575"/>
        <end position="595"/>
    </location>
</feature>
<keyword evidence="3" id="KW-1185">Reference proteome</keyword>
<dbReference type="STRING" id="43928.SAMN05443636_2756"/>
<sequence length="634" mass="62793">MTAATRSADQPRSWVRRLTAGAERAIATAARAWPDRATARMVPCREGDGRCDFDHGDGDGRCDLDRACAVIGLAVDADQVTAAAGTAGVIAGTGALVAALTAAFLAGSGLPPQGVVAVGCLSIAVGGVVAVSVHRAPVIAAAVVRTRAIADATTVVSALSLSLRLNPIPERAVRFAANGGDGPLQRSLREHGERAAVVGSADAGLSSFAAEWREWFPALDRSVALLLAAAAADPSDDGPKLLIRAVATVEEGLRDRSASFAGDLRAPVTGLYAFGVLLPLALVGTLPAAVAAGVPLSPTAFAAVYDLLLPAGLAVAAGRLLLRRPVALPAPRIDASHPAVPDRRAATLLGGVAGAALSWVVAPLIVDDWASPVLAIGTGVGTALVVYLHPRREARRAIAERDRGLSDALALLGRRVADGEAVERALLAVASSLDGPTGDALAAAARRRSALGITVETALAGEGAPFGPARGAGGRAADAVTAIVAAGAAGRPAGDALVAHADRLAALADAERAARRELATVTSTLRDTAALFGPLVGGATVALAGRLDGLAGIGAGVGASAGGTAAAGTAVSVSLVGPVVGVYVLTLAATLTALATGLERGLDTTIVGYRVGLALVTACAAFVAGHAAVAMIVG</sequence>
<dbReference type="OrthoDB" id="147060at2157"/>
<feature type="transmembrane region" description="Helical" evidence="1">
    <location>
        <begin position="372"/>
        <end position="388"/>
    </location>
</feature>
<keyword evidence="1" id="KW-0472">Membrane</keyword>
<accession>A0A1M5TLK9</accession>
<keyword evidence="1" id="KW-1133">Transmembrane helix</keyword>
<gene>
    <name evidence="2" type="ORF">SAMN05443636_2756</name>
</gene>
<feature type="transmembrane region" description="Helical" evidence="1">
    <location>
        <begin position="271"/>
        <end position="294"/>
    </location>
</feature>
<dbReference type="AlphaFoldDB" id="A0A1M5TLK9"/>
<name>A0A1M5TLK9_9EURY</name>
<keyword evidence="1" id="KW-0812">Transmembrane</keyword>
<evidence type="ECO:0000313" key="3">
    <source>
        <dbReference type="Proteomes" id="UP000184357"/>
    </source>
</evidence>
<dbReference type="RefSeq" id="WP_200778445.1">
    <property type="nucleotide sequence ID" value="NZ_FQWV01000008.1"/>
</dbReference>
<protein>
    <recommendedName>
        <fullName evidence="4">Type II secretion system (T2SS), protein F</fullName>
    </recommendedName>
</protein>
<proteinExistence type="predicted"/>
<feature type="transmembrane region" description="Helical" evidence="1">
    <location>
        <begin position="607"/>
        <end position="633"/>
    </location>
</feature>
<feature type="transmembrane region" description="Helical" evidence="1">
    <location>
        <begin position="345"/>
        <end position="366"/>
    </location>
</feature>
<dbReference type="EMBL" id="FQWV01000008">
    <property type="protein sequence ID" value="SHH51556.1"/>
    <property type="molecule type" value="Genomic_DNA"/>
</dbReference>
<dbReference type="Proteomes" id="UP000184357">
    <property type="component" value="Unassembled WGS sequence"/>
</dbReference>
<evidence type="ECO:0000256" key="1">
    <source>
        <dbReference type="SAM" id="Phobius"/>
    </source>
</evidence>
<feature type="transmembrane region" description="Helical" evidence="1">
    <location>
        <begin position="300"/>
        <end position="322"/>
    </location>
</feature>
<reference evidence="2 3" key="1">
    <citation type="submission" date="2016-11" db="EMBL/GenBank/DDBJ databases">
        <authorList>
            <person name="Jaros S."/>
            <person name="Januszkiewicz K."/>
            <person name="Wedrychowicz H."/>
        </authorList>
    </citation>
    <scope>NUCLEOTIDE SEQUENCE [LARGE SCALE GENOMIC DNA]</scope>
    <source>
        <strain evidence="2 3">DSM 9297</strain>
    </source>
</reference>
<organism evidence="2 3">
    <name type="scientific">Halobaculum gomorrense</name>
    <dbReference type="NCBI Taxonomy" id="43928"/>
    <lineage>
        <taxon>Archaea</taxon>
        <taxon>Methanobacteriati</taxon>
        <taxon>Methanobacteriota</taxon>
        <taxon>Stenosarchaea group</taxon>
        <taxon>Halobacteria</taxon>
        <taxon>Halobacteriales</taxon>
        <taxon>Haloferacaceae</taxon>
        <taxon>Halobaculum</taxon>
    </lineage>
</organism>